<protein>
    <submittedName>
        <fullName evidence="2">Uncharacterized protein</fullName>
    </submittedName>
</protein>
<evidence type="ECO:0000256" key="1">
    <source>
        <dbReference type="SAM" id="MobiDB-lite"/>
    </source>
</evidence>
<dbReference type="Proteomes" id="UP001172159">
    <property type="component" value="Unassembled WGS sequence"/>
</dbReference>
<dbReference type="EMBL" id="JAUKTV010000004">
    <property type="protein sequence ID" value="KAK0739169.1"/>
    <property type="molecule type" value="Genomic_DNA"/>
</dbReference>
<name>A0AA40BRP9_9PEZI</name>
<reference evidence="2" key="1">
    <citation type="submission" date="2023-06" db="EMBL/GenBank/DDBJ databases">
        <title>Genome-scale phylogeny and comparative genomics of the fungal order Sordariales.</title>
        <authorList>
            <consortium name="Lawrence Berkeley National Laboratory"/>
            <person name="Hensen N."/>
            <person name="Bonometti L."/>
            <person name="Westerberg I."/>
            <person name="Brannstrom I.O."/>
            <person name="Guillou S."/>
            <person name="Cros-Aarteil S."/>
            <person name="Calhoun S."/>
            <person name="Haridas S."/>
            <person name="Kuo A."/>
            <person name="Mondo S."/>
            <person name="Pangilinan J."/>
            <person name="Riley R."/>
            <person name="Labutti K."/>
            <person name="Andreopoulos B."/>
            <person name="Lipzen A."/>
            <person name="Chen C."/>
            <person name="Yanf M."/>
            <person name="Daum C."/>
            <person name="Ng V."/>
            <person name="Clum A."/>
            <person name="Steindorff A."/>
            <person name="Ohm R."/>
            <person name="Martin F."/>
            <person name="Silar P."/>
            <person name="Natvig D."/>
            <person name="Lalanne C."/>
            <person name="Gautier V."/>
            <person name="Ament-Velasquez S.L."/>
            <person name="Kruys A."/>
            <person name="Hutchinson M.I."/>
            <person name="Powell A.J."/>
            <person name="Barry K."/>
            <person name="Miller A.N."/>
            <person name="Grigoriev I.V."/>
            <person name="Debuchy R."/>
            <person name="Gladieux P."/>
            <person name="Thoren M.H."/>
            <person name="Johannesson H."/>
        </authorList>
    </citation>
    <scope>NUCLEOTIDE SEQUENCE</scope>
    <source>
        <strain evidence="2">CBS 540.89</strain>
    </source>
</reference>
<accession>A0AA40BRP9</accession>
<evidence type="ECO:0000313" key="3">
    <source>
        <dbReference type="Proteomes" id="UP001172159"/>
    </source>
</evidence>
<proteinExistence type="predicted"/>
<dbReference type="AlphaFoldDB" id="A0AA40BRP9"/>
<sequence length="228" mass="25783">MPPRDPLWARRQMVHDSDFLVAGESLTDVVFVRVNTDVVRFPRCLISRRYRQSYMPVTTARMLGQQSREYPSRELTAEEVRMTRIVSPFGVLSSSRSLVAVIGIPRLSVGWEHIRFPVTHSALCQAKKISLILGEPFIEWYQFQRALQHERRLLFFAARAGPPYVQPPNNEMMPNGGRGEDQGQDAGGDANHWMQMQRQMPLVAVADEAMGLEGVVGPELNDGGQAHR</sequence>
<feature type="region of interest" description="Disordered" evidence="1">
    <location>
        <begin position="165"/>
        <end position="189"/>
    </location>
</feature>
<organism evidence="2 3">
    <name type="scientific">Apiosordaria backusii</name>
    <dbReference type="NCBI Taxonomy" id="314023"/>
    <lineage>
        <taxon>Eukaryota</taxon>
        <taxon>Fungi</taxon>
        <taxon>Dikarya</taxon>
        <taxon>Ascomycota</taxon>
        <taxon>Pezizomycotina</taxon>
        <taxon>Sordariomycetes</taxon>
        <taxon>Sordariomycetidae</taxon>
        <taxon>Sordariales</taxon>
        <taxon>Lasiosphaeriaceae</taxon>
        <taxon>Apiosordaria</taxon>
    </lineage>
</organism>
<gene>
    <name evidence="2" type="ORF">B0T21DRAFT_346511</name>
</gene>
<comment type="caution">
    <text evidence="2">The sequence shown here is derived from an EMBL/GenBank/DDBJ whole genome shotgun (WGS) entry which is preliminary data.</text>
</comment>
<evidence type="ECO:0000313" key="2">
    <source>
        <dbReference type="EMBL" id="KAK0739169.1"/>
    </source>
</evidence>
<keyword evidence="3" id="KW-1185">Reference proteome</keyword>